<dbReference type="PROSITE" id="PS50297">
    <property type="entry name" value="ANK_REP_REGION"/>
    <property type="match status" value="5"/>
</dbReference>
<dbReference type="PANTHER" id="PTHR46224:SF57">
    <property type="entry name" value="ANKYRIN-LIKE PROTEIN"/>
    <property type="match status" value="1"/>
</dbReference>
<feature type="repeat" description="ANK" evidence="1">
    <location>
        <begin position="70"/>
        <end position="102"/>
    </location>
</feature>
<organism evidence="2 3">
    <name type="scientific">Eragrostis curvula</name>
    <name type="common">weeping love grass</name>
    <dbReference type="NCBI Taxonomy" id="38414"/>
    <lineage>
        <taxon>Eukaryota</taxon>
        <taxon>Viridiplantae</taxon>
        <taxon>Streptophyta</taxon>
        <taxon>Embryophyta</taxon>
        <taxon>Tracheophyta</taxon>
        <taxon>Spermatophyta</taxon>
        <taxon>Magnoliopsida</taxon>
        <taxon>Liliopsida</taxon>
        <taxon>Poales</taxon>
        <taxon>Poaceae</taxon>
        <taxon>PACMAD clade</taxon>
        <taxon>Chloridoideae</taxon>
        <taxon>Eragrostideae</taxon>
        <taxon>Eragrostidinae</taxon>
        <taxon>Eragrostis</taxon>
    </lineage>
</organism>
<dbReference type="SUPFAM" id="SSF48403">
    <property type="entry name" value="Ankyrin repeat"/>
    <property type="match status" value="1"/>
</dbReference>
<comment type="caution">
    <text evidence="2">The sequence shown here is derived from an EMBL/GenBank/DDBJ whole genome shotgun (WGS) entry which is preliminary data.</text>
</comment>
<feature type="repeat" description="ANK" evidence="1">
    <location>
        <begin position="103"/>
        <end position="131"/>
    </location>
</feature>
<evidence type="ECO:0000313" key="2">
    <source>
        <dbReference type="EMBL" id="TVU06251.1"/>
    </source>
</evidence>
<name>A0A5J9T6U6_9POAL</name>
<feature type="repeat" description="ANK" evidence="1">
    <location>
        <begin position="138"/>
        <end position="170"/>
    </location>
</feature>
<dbReference type="InterPro" id="IPR002110">
    <property type="entry name" value="Ankyrin_rpt"/>
</dbReference>
<evidence type="ECO:0000313" key="3">
    <source>
        <dbReference type="Proteomes" id="UP000324897"/>
    </source>
</evidence>
<dbReference type="Pfam" id="PF12796">
    <property type="entry name" value="Ank_2"/>
    <property type="match status" value="3"/>
</dbReference>
<feature type="repeat" description="ANK" evidence="1">
    <location>
        <begin position="37"/>
        <end position="69"/>
    </location>
</feature>
<gene>
    <name evidence="2" type="ORF">EJB05_49453</name>
</gene>
<dbReference type="SMART" id="SM00248">
    <property type="entry name" value="ANK"/>
    <property type="match status" value="7"/>
</dbReference>
<protein>
    <submittedName>
        <fullName evidence="2">Uncharacterized protein</fullName>
    </submittedName>
</protein>
<dbReference type="Proteomes" id="UP000324897">
    <property type="component" value="Unassembled WGS sequence"/>
</dbReference>
<dbReference type="PANTHER" id="PTHR46224">
    <property type="entry name" value="ANKYRIN REPEAT FAMILY PROTEIN"/>
    <property type="match status" value="1"/>
</dbReference>
<dbReference type="Gene3D" id="1.25.40.20">
    <property type="entry name" value="Ankyrin repeat-containing domain"/>
    <property type="match status" value="3"/>
</dbReference>
<evidence type="ECO:0000256" key="1">
    <source>
        <dbReference type="PROSITE-ProRule" id="PRU00023"/>
    </source>
</evidence>
<dbReference type="Gramene" id="TVU06251">
    <property type="protein sequence ID" value="TVU06251"/>
    <property type="gene ID" value="EJB05_49453"/>
</dbReference>
<feature type="repeat" description="ANK" evidence="1">
    <location>
        <begin position="204"/>
        <end position="236"/>
    </location>
</feature>
<dbReference type="PROSITE" id="PS50088">
    <property type="entry name" value="ANK_REPEAT"/>
    <property type="match status" value="5"/>
</dbReference>
<proteinExistence type="predicted"/>
<dbReference type="EMBL" id="RWGY01000051">
    <property type="protein sequence ID" value="TVU06251.1"/>
    <property type="molecule type" value="Genomic_DNA"/>
</dbReference>
<dbReference type="AlphaFoldDB" id="A0A5J9T6U6"/>
<dbReference type="InterPro" id="IPR051616">
    <property type="entry name" value="Cul2-RING_E3_ligase_SR"/>
</dbReference>
<keyword evidence="1" id="KW-0040">ANK repeat</keyword>
<reference evidence="2 3" key="1">
    <citation type="journal article" date="2019" name="Sci. Rep.">
        <title>A high-quality genome of Eragrostis curvula grass provides insights into Poaceae evolution and supports new strategies to enhance forage quality.</title>
        <authorList>
            <person name="Carballo J."/>
            <person name="Santos B.A.C.M."/>
            <person name="Zappacosta D."/>
            <person name="Garbus I."/>
            <person name="Selva J.P."/>
            <person name="Gallo C.A."/>
            <person name="Diaz A."/>
            <person name="Albertini E."/>
            <person name="Caccamo M."/>
            <person name="Echenique V."/>
        </authorList>
    </citation>
    <scope>NUCLEOTIDE SEQUENCE [LARGE SCALE GENOMIC DNA]</scope>
    <source>
        <strain evidence="3">cv. Victoria</strain>
        <tissue evidence="2">Leaf</tissue>
    </source>
</reference>
<feature type="non-terminal residue" evidence="2">
    <location>
        <position position="1"/>
    </location>
</feature>
<dbReference type="PRINTS" id="PR01415">
    <property type="entry name" value="ANKYRIN"/>
</dbReference>
<dbReference type="InterPro" id="IPR036770">
    <property type="entry name" value="Ankyrin_rpt-contain_sf"/>
</dbReference>
<keyword evidence="3" id="KW-1185">Reference proteome</keyword>
<dbReference type="OrthoDB" id="658991at2759"/>
<accession>A0A5J9T6U6</accession>
<sequence>MAPVLSTVAIKAAVDGNLRLLKKMTSRTDLREAKGPGGWTVLHFAAARGHLNVCKFLVESRLDVNCATADGETPIAHAAAAGAVSLLRYLVDHGGRPGTPNSMGRTPLHNAAQNGHTEAVILLLSEGVDVDPIINSRNGGKPPIMAAGKGHDQAVKVLLDHGADPNRVVHGMFSPILMACYAGSLKCMKALVEGGADVKSRSPYGPSLLMKAVMDGSTSTVKFLVEAGADPNIFYEFGENPIMCAACDGRRDLVEILFPHTKPIASVPNWSVDGIITTAKFMPFKAMEASMEEHVLADAKPRGNEAFAKGDYLAATCLYKVKYKESANAFVEALKLDPANDEIKTALRQCSCLIASICCYFSVIMDLEVIEALRCAARSEEQNP</sequence>